<evidence type="ECO:0000313" key="3">
    <source>
        <dbReference type="Proteomes" id="UP000275910"/>
    </source>
</evidence>
<dbReference type="EMBL" id="RCTY01000048">
    <property type="protein sequence ID" value="ROU05166.1"/>
    <property type="molecule type" value="Genomic_DNA"/>
</dbReference>
<sequence length="186" mass="19557">MNRGRGTSTFERAFASAALALVACVAASCSTAGASGAGRGGREAAPVNAVTVENLLRWSVQGAAGIAKIRSGLAQTFEMKPSGKQGLYGAGPVRLVDGYTLNFSSVRGLTGAIHIGVEERPCYSPDRAASFLPGVADSVELDAHMIDRGKNYATERNGFRVYFNTTPDTYQCVTSIHIRPSEKANP</sequence>
<evidence type="ECO:0008006" key="4">
    <source>
        <dbReference type="Google" id="ProtNLM"/>
    </source>
</evidence>
<organism evidence="2 3">
    <name type="scientific">Lysobacter enzymogenes</name>
    <dbReference type="NCBI Taxonomy" id="69"/>
    <lineage>
        <taxon>Bacteria</taxon>
        <taxon>Pseudomonadati</taxon>
        <taxon>Pseudomonadota</taxon>
        <taxon>Gammaproteobacteria</taxon>
        <taxon>Lysobacterales</taxon>
        <taxon>Lysobacteraceae</taxon>
        <taxon>Lysobacter</taxon>
    </lineage>
</organism>
<dbReference type="Proteomes" id="UP000275910">
    <property type="component" value="Unassembled WGS sequence"/>
</dbReference>
<evidence type="ECO:0000256" key="1">
    <source>
        <dbReference type="SAM" id="SignalP"/>
    </source>
</evidence>
<feature type="signal peptide" evidence="1">
    <location>
        <begin position="1"/>
        <end position="34"/>
    </location>
</feature>
<proteinExistence type="predicted"/>
<protein>
    <recommendedName>
        <fullName evidence="4">Lipoprotein</fullName>
    </recommendedName>
</protein>
<keyword evidence="1" id="KW-0732">Signal</keyword>
<gene>
    <name evidence="2" type="ORF">D9T17_20285</name>
</gene>
<name>A0A3N2RCR2_LYSEN</name>
<reference evidence="2 3" key="1">
    <citation type="submission" date="2018-10" db="EMBL/GenBank/DDBJ databases">
        <title>The genome of Lysobacter enzymogenes OH11.</title>
        <authorList>
            <person name="Liu F."/>
            <person name="Zhao Y."/>
            <person name="Qian G."/>
            <person name="Chen Y."/>
            <person name="Xu H."/>
        </authorList>
    </citation>
    <scope>NUCLEOTIDE SEQUENCE [LARGE SCALE GENOMIC DNA]</scope>
    <source>
        <strain evidence="2 3">OH11</strain>
    </source>
</reference>
<evidence type="ECO:0000313" key="2">
    <source>
        <dbReference type="EMBL" id="ROU05166.1"/>
    </source>
</evidence>
<feature type="chain" id="PRO_5017933185" description="Lipoprotein" evidence="1">
    <location>
        <begin position="35"/>
        <end position="186"/>
    </location>
</feature>
<dbReference type="PROSITE" id="PS51257">
    <property type="entry name" value="PROKAR_LIPOPROTEIN"/>
    <property type="match status" value="1"/>
</dbReference>
<dbReference type="AlphaFoldDB" id="A0A3N2RCR2"/>
<accession>A0A3N2RCR2</accession>
<comment type="caution">
    <text evidence="2">The sequence shown here is derived from an EMBL/GenBank/DDBJ whole genome shotgun (WGS) entry which is preliminary data.</text>
</comment>